<dbReference type="Gene3D" id="3.40.50.300">
    <property type="entry name" value="P-loop containing nucleotide triphosphate hydrolases"/>
    <property type="match status" value="2"/>
</dbReference>
<sequence length="557" mass="62367">MLSHLLIKNYALIDELSLSPNRGLNIITGETGAGKSIMLGAIGLLLGNRADTRVLYNPEKKCVIEGTFGVSGYIIEQIFEEEELDYSDVCIVRREISVSGKSRAFVNDTPVNLETLRRVTSQMMDIHSQHDSVLLGSNEYQLEIVDTYAQNDNLLRNYHADYQSYRAKKTIYDQLQSEAAAMRKEFDYNNFLYEELVKAQLQTDEQESLEQELTILENAEDIKDRLQLAYEYLDNTEQSVIDFLKGAVSNLAYISKLSDQYEQLQQRAQSSLIELRDLADEISSEQDRVEVDDTRAETIRERLNLIYQLQTKHQMKDVNGLIALRNELGQKVSKVLNLDDALAEAKAAATAAYTLLQTSADTLSTSRQAVLRPIETEIGGLLHDLGMPNASLKIDSETGKPTATGVDTISFLFSANKGVKPQQLKNVASGGEFSRLMMAIKYILANKRSLPTIIFDEIDTGVSGEIAIKMGNMMRDMAHSHQIIAITHLHQIAGQGVEHYFVYKDNSSDKTVSRIKKLTLEERIQEIAQMIGGKNPSASALKNAREMLKQRAVPATK</sequence>
<reference evidence="12" key="1">
    <citation type="submission" date="2020-09" db="EMBL/GenBank/DDBJ databases">
        <authorList>
            <person name="Kim M.K."/>
        </authorList>
    </citation>
    <scope>NUCLEOTIDE SEQUENCE</scope>
    <source>
        <strain evidence="12">BT702</strain>
    </source>
</reference>
<gene>
    <name evidence="12" type="primary">recN</name>
    <name evidence="12" type="ORF">IC229_21620</name>
</gene>
<evidence type="ECO:0000256" key="1">
    <source>
        <dbReference type="ARBA" id="ARBA00003618"/>
    </source>
</evidence>
<protein>
    <recommendedName>
        <fullName evidence="3 9">DNA repair protein RecN</fullName>
    </recommendedName>
    <alternativeName>
        <fullName evidence="8 9">Recombination protein N</fullName>
    </alternativeName>
</protein>
<dbReference type="PIRSF" id="PIRSF003128">
    <property type="entry name" value="RecN"/>
    <property type="match status" value="1"/>
</dbReference>
<dbReference type="GO" id="GO:0006281">
    <property type="term" value="P:DNA repair"/>
    <property type="evidence" value="ECO:0007669"/>
    <property type="project" value="UniProtKB-KW"/>
</dbReference>
<evidence type="ECO:0000256" key="8">
    <source>
        <dbReference type="ARBA" id="ARBA00033408"/>
    </source>
</evidence>
<evidence type="ECO:0000256" key="5">
    <source>
        <dbReference type="ARBA" id="ARBA00022763"/>
    </source>
</evidence>
<evidence type="ECO:0000256" key="3">
    <source>
        <dbReference type="ARBA" id="ARBA00021315"/>
    </source>
</evidence>
<dbReference type="InterPro" id="IPR004604">
    <property type="entry name" value="DNA_recomb/repair_RecN"/>
</dbReference>
<keyword evidence="4" id="KW-0547">Nucleotide-binding</keyword>
<dbReference type="Proteomes" id="UP000598820">
    <property type="component" value="Unassembled WGS sequence"/>
</dbReference>
<evidence type="ECO:0000313" key="13">
    <source>
        <dbReference type="Proteomes" id="UP000598820"/>
    </source>
</evidence>
<dbReference type="AlphaFoldDB" id="A0A927AP48"/>
<dbReference type="EMBL" id="JACWZY010000020">
    <property type="protein sequence ID" value="MBD2703259.1"/>
    <property type="molecule type" value="Genomic_DNA"/>
</dbReference>
<evidence type="ECO:0000256" key="2">
    <source>
        <dbReference type="ARBA" id="ARBA00009441"/>
    </source>
</evidence>
<dbReference type="RefSeq" id="WP_190889104.1">
    <property type="nucleotide sequence ID" value="NZ_JACWZY010000020.1"/>
</dbReference>
<comment type="caution">
    <text evidence="12">The sequence shown here is derived from an EMBL/GenBank/DDBJ whole genome shotgun (WGS) entry which is preliminary data.</text>
</comment>
<keyword evidence="7 9" id="KW-0234">DNA repair</keyword>
<dbReference type="PANTHER" id="PTHR11059">
    <property type="entry name" value="DNA REPAIR PROTEIN RECN"/>
    <property type="match status" value="1"/>
</dbReference>
<feature type="domain" description="RecF/RecN/SMC N-terminal" evidence="11">
    <location>
        <begin position="2"/>
        <end position="505"/>
    </location>
</feature>
<keyword evidence="5 9" id="KW-0227">DNA damage</keyword>
<dbReference type="PANTHER" id="PTHR11059:SF0">
    <property type="entry name" value="DNA REPAIR PROTEIN RECN"/>
    <property type="match status" value="1"/>
</dbReference>
<evidence type="ECO:0000259" key="11">
    <source>
        <dbReference type="Pfam" id="PF02463"/>
    </source>
</evidence>
<dbReference type="GO" id="GO:0043590">
    <property type="term" value="C:bacterial nucleoid"/>
    <property type="evidence" value="ECO:0007669"/>
    <property type="project" value="TreeGrafter"/>
</dbReference>
<dbReference type="InterPro" id="IPR003395">
    <property type="entry name" value="RecF/RecN/SMC_N"/>
</dbReference>
<evidence type="ECO:0000256" key="6">
    <source>
        <dbReference type="ARBA" id="ARBA00022840"/>
    </source>
</evidence>
<evidence type="ECO:0000256" key="9">
    <source>
        <dbReference type="PIRNR" id="PIRNR003128"/>
    </source>
</evidence>
<keyword evidence="10" id="KW-0175">Coiled coil</keyword>
<dbReference type="InterPro" id="IPR027417">
    <property type="entry name" value="P-loop_NTPase"/>
</dbReference>
<keyword evidence="13" id="KW-1185">Reference proteome</keyword>
<comment type="function">
    <text evidence="1 9">May be involved in recombinational repair of damaged DNA.</text>
</comment>
<dbReference type="CDD" id="cd03241">
    <property type="entry name" value="ABC_RecN"/>
    <property type="match status" value="2"/>
</dbReference>
<dbReference type="NCBIfam" id="TIGR00634">
    <property type="entry name" value="recN"/>
    <property type="match status" value="1"/>
</dbReference>
<proteinExistence type="inferred from homology"/>
<dbReference type="GO" id="GO:0006310">
    <property type="term" value="P:DNA recombination"/>
    <property type="evidence" value="ECO:0007669"/>
    <property type="project" value="InterPro"/>
</dbReference>
<comment type="similarity">
    <text evidence="2 9">Belongs to the RecN family.</text>
</comment>
<evidence type="ECO:0000256" key="10">
    <source>
        <dbReference type="SAM" id="Coils"/>
    </source>
</evidence>
<evidence type="ECO:0000256" key="4">
    <source>
        <dbReference type="ARBA" id="ARBA00022741"/>
    </source>
</evidence>
<keyword evidence="6" id="KW-0067">ATP-binding</keyword>
<organism evidence="12 13">
    <name type="scientific">Spirosoma profusum</name>
    <dbReference type="NCBI Taxonomy" id="2771354"/>
    <lineage>
        <taxon>Bacteria</taxon>
        <taxon>Pseudomonadati</taxon>
        <taxon>Bacteroidota</taxon>
        <taxon>Cytophagia</taxon>
        <taxon>Cytophagales</taxon>
        <taxon>Cytophagaceae</taxon>
        <taxon>Spirosoma</taxon>
    </lineage>
</organism>
<evidence type="ECO:0000313" key="12">
    <source>
        <dbReference type="EMBL" id="MBD2703259.1"/>
    </source>
</evidence>
<dbReference type="SUPFAM" id="SSF52540">
    <property type="entry name" value="P-loop containing nucleoside triphosphate hydrolases"/>
    <property type="match status" value="2"/>
</dbReference>
<accession>A0A927AP48</accession>
<evidence type="ECO:0000256" key="7">
    <source>
        <dbReference type="ARBA" id="ARBA00023204"/>
    </source>
</evidence>
<dbReference type="GO" id="GO:0005524">
    <property type="term" value="F:ATP binding"/>
    <property type="evidence" value="ECO:0007669"/>
    <property type="project" value="UniProtKB-KW"/>
</dbReference>
<name>A0A927AP48_9BACT</name>
<dbReference type="Pfam" id="PF02463">
    <property type="entry name" value="SMC_N"/>
    <property type="match status" value="1"/>
</dbReference>
<dbReference type="GO" id="GO:0009432">
    <property type="term" value="P:SOS response"/>
    <property type="evidence" value="ECO:0007669"/>
    <property type="project" value="TreeGrafter"/>
</dbReference>
<feature type="coiled-coil region" evidence="10">
    <location>
        <begin position="165"/>
        <end position="281"/>
    </location>
</feature>